<dbReference type="EMBL" id="BTSX01000003">
    <property type="protein sequence ID" value="GMS89309.1"/>
    <property type="molecule type" value="Genomic_DNA"/>
</dbReference>
<keyword evidence="4" id="KW-1185">Reference proteome</keyword>
<feature type="coiled-coil region" evidence="1">
    <location>
        <begin position="21"/>
        <end position="55"/>
    </location>
</feature>
<gene>
    <name evidence="3" type="ORF">PENTCL1PPCAC_11484</name>
</gene>
<feature type="compositionally biased region" description="Polar residues" evidence="2">
    <location>
        <begin position="127"/>
        <end position="138"/>
    </location>
</feature>
<feature type="compositionally biased region" description="Polar residues" evidence="2">
    <location>
        <begin position="194"/>
        <end position="203"/>
    </location>
</feature>
<evidence type="ECO:0000256" key="1">
    <source>
        <dbReference type="SAM" id="Coils"/>
    </source>
</evidence>
<name>A0AAV5T6L2_9BILA</name>
<feature type="region of interest" description="Disordered" evidence="2">
    <location>
        <begin position="175"/>
        <end position="203"/>
    </location>
</feature>
<proteinExistence type="predicted"/>
<feature type="region of interest" description="Disordered" evidence="2">
    <location>
        <begin position="111"/>
        <end position="145"/>
    </location>
</feature>
<accession>A0AAV5T6L2</accession>
<dbReference type="Proteomes" id="UP001432027">
    <property type="component" value="Unassembled WGS sequence"/>
</dbReference>
<organism evidence="3 4">
    <name type="scientific">Pristionchus entomophagus</name>
    <dbReference type="NCBI Taxonomy" id="358040"/>
    <lineage>
        <taxon>Eukaryota</taxon>
        <taxon>Metazoa</taxon>
        <taxon>Ecdysozoa</taxon>
        <taxon>Nematoda</taxon>
        <taxon>Chromadorea</taxon>
        <taxon>Rhabditida</taxon>
        <taxon>Rhabditina</taxon>
        <taxon>Diplogasteromorpha</taxon>
        <taxon>Diplogasteroidea</taxon>
        <taxon>Neodiplogasteridae</taxon>
        <taxon>Pristionchus</taxon>
    </lineage>
</organism>
<feature type="compositionally biased region" description="Basic and acidic residues" evidence="2">
    <location>
        <begin position="114"/>
        <end position="123"/>
    </location>
</feature>
<reference evidence="3" key="1">
    <citation type="submission" date="2023-10" db="EMBL/GenBank/DDBJ databases">
        <title>Genome assembly of Pristionchus species.</title>
        <authorList>
            <person name="Yoshida K."/>
            <person name="Sommer R.J."/>
        </authorList>
    </citation>
    <scope>NUCLEOTIDE SEQUENCE</scope>
    <source>
        <strain evidence="3">RS0144</strain>
    </source>
</reference>
<protein>
    <submittedName>
        <fullName evidence="3">Uncharacterized protein</fullName>
    </submittedName>
</protein>
<keyword evidence="1" id="KW-0175">Coiled coil</keyword>
<sequence>RVAANTFNSRVDEIPGKDLEISKMKHKITELKLQLDQKHEREKLLVQQNEELRRKERTSFALSESFRTQVDVLQFRLGLSNENESEDGPIMELNAREGGFDQSAYFTPVRMRKNRVDSSEERPYSYTLPSSARGSQSRNSDDSMTRSVIGMYSANRAQTKVSALDRDVIYAPDQILTSNPRKLSFDDEEKESKGGQTDSGIGI</sequence>
<evidence type="ECO:0000313" key="4">
    <source>
        <dbReference type="Proteomes" id="UP001432027"/>
    </source>
</evidence>
<evidence type="ECO:0000256" key="2">
    <source>
        <dbReference type="SAM" id="MobiDB-lite"/>
    </source>
</evidence>
<evidence type="ECO:0000313" key="3">
    <source>
        <dbReference type="EMBL" id="GMS89309.1"/>
    </source>
</evidence>
<feature type="non-terminal residue" evidence="3">
    <location>
        <position position="1"/>
    </location>
</feature>
<comment type="caution">
    <text evidence="3">The sequence shown here is derived from an EMBL/GenBank/DDBJ whole genome shotgun (WGS) entry which is preliminary data.</text>
</comment>
<dbReference type="AlphaFoldDB" id="A0AAV5T6L2"/>